<evidence type="ECO:0000256" key="1">
    <source>
        <dbReference type="SAM" id="Phobius"/>
    </source>
</evidence>
<accession>A0A4Z1E3U3</accession>
<keyword evidence="1" id="KW-1133">Transmembrane helix</keyword>
<feature type="transmembrane region" description="Helical" evidence="1">
    <location>
        <begin position="410"/>
        <end position="435"/>
    </location>
</feature>
<proteinExistence type="predicted"/>
<protein>
    <submittedName>
        <fullName evidence="2">Uncharacterized protein</fullName>
    </submittedName>
</protein>
<evidence type="ECO:0000313" key="3">
    <source>
        <dbReference type="Proteomes" id="UP000297318"/>
    </source>
</evidence>
<keyword evidence="1" id="KW-0812">Transmembrane</keyword>
<feature type="transmembrane region" description="Helical" evidence="1">
    <location>
        <begin position="575"/>
        <end position="592"/>
    </location>
</feature>
<feature type="transmembrane region" description="Helical" evidence="1">
    <location>
        <begin position="598"/>
        <end position="620"/>
    </location>
</feature>
<dbReference type="EMBL" id="RHPJ01000003">
    <property type="protein sequence ID" value="TGO04311.1"/>
    <property type="molecule type" value="Genomic_DNA"/>
</dbReference>
<keyword evidence="1" id="KW-0472">Membrane</keyword>
<keyword evidence="3" id="KW-1185">Reference proteome</keyword>
<dbReference type="Proteomes" id="UP000297318">
    <property type="component" value="Unassembled WGS sequence"/>
</dbReference>
<reference evidence="2 3" key="1">
    <citation type="submission" date="2018-11" db="EMBL/GenBank/DDBJ databases">
        <title>Complete genome sequencing of the Actinobacteria Serinibacter sp. K3-2.</title>
        <authorList>
            <person name="Rakitin A.L."/>
            <person name="Beletsky A.V."/>
            <person name="Mardanov A.V."/>
            <person name="Ravin N.V."/>
            <person name="Gromova A.S."/>
            <person name="Filippova S.N."/>
            <person name="Gal'Chenko V.F."/>
        </authorList>
    </citation>
    <scope>NUCLEOTIDE SEQUENCE [LARGE SCALE GENOMIC DNA]</scope>
    <source>
        <strain evidence="2 3">K3-2</strain>
    </source>
</reference>
<evidence type="ECO:0000313" key="2">
    <source>
        <dbReference type="EMBL" id="TGO04311.1"/>
    </source>
</evidence>
<comment type="caution">
    <text evidence="2">The sequence shown here is derived from an EMBL/GenBank/DDBJ whole genome shotgun (WGS) entry which is preliminary data.</text>
</comment>
<organism evidence="2 3">
    <name type="scientific">Serinibacter arcticus</name>
    <dbReference type="NCBI Taxonomy" id="1655435"/>
    <lineage>
        <taxon>Bacteria</taxon>
        <taxon>Bacillati</taxon>
        <taxon>Actinomycetota</taxon>
        <taxon>Actinomycetes</taxon>
        <taxon>Micrococcales</taxon>
        <taxon>Beutenbergiaceae</taxon>
        <taxon>Serinibacter</taxon>
    </lineage>
</organism>
<name>A0A4Z1E3U3_9MICO</name>
<sequence length="627" mass="65772">MNGPATRLLALDADPVAGASEAVRTALLAVEDAVDLLAGTDDDLHEAFSYARGQLDLAARMVGDTSIADLAAFAANPAPFPFEPRTPLGALVLDVPLATSTEMIYGLRVSLRGALTSLASAVRTLGSVPRRHSPAVVIVPWLAEVALASARVERLADVVVAHVHAAAHPGTPELPGVGGDVELYPAGRAAPVRRWAQRARVRFTPGRVEIVTSAGRISVGQSSPIGSLLWVAPPVTTAPEVATAPDEAAVTGPEHDALGTVHVLDTTGRSLVAFVVADWASQPTTVVDQALVDSTIGDLPLGAARGVLALHAIGVARGATTIGVPLLRGVAHPPSATDTLGTLRAGEDRAPYRGRDLAPARVASRRRARSRWWNTDLGPGSSISGWIRPVTPWLIALAPLLIWPGGGRNAFQLSILVLALAVVAEPWVSWLVALLRDAVPRPARRASYSPGTPGRPRLTLTDRFLVIRSASGHETWVPGPQDADLGVTRLVRLLQDDRAWGFALSDARGRWRAVLPAAEWAPAHRYADLEAFARRARLELADQEAAPLPRLGQDAVVRGSAAAGARTFGPRPRGLLILGFAATPAALLSLAGPDRSQWLALVTVALTYGGAAAVALATHLRIGRTKP</sequence>
<gene>
    <name evidence="2" type="ORF">SERN_1904</name>
</gene>
<dbReference type="AlphaFoldDB" id="A0A4Z1E3U3"/>